<evidence type="ECO:0000313" key="1">
    <source>
        <dbReference type="EMBL" id="GAG60585.1"/>
    </source>
</evidence>
<feature type="non-terminal residue" evidence="1">
    <location>
        <position position="1"/>
    </location>
</feature>
<dbReference type="Pfam" id="PF02616">
    <property type="entry name" value="SMC_ScpA"/>
    <property type="match status" value="1"/>
</dbReference>
<reference evidence="1" key="1">
    <citation type="journal article" date="2014" name="Front. Microbiol.">
        <title>High frequency of phylogenetically diverse reductive dehalogenase-homologous genes in deep subseafloor sedimentary metagenomes.</title>
        <authorList>
            <person name="Kawai M."/>
            <person name="Futagami T."/>
            <person name="Toyoda A."/>
            <person name="Takaki Y."/>
            <person name="Nishi S."/>
            <person name="Hori S."/>
            <person name="Arai W."/>
            <person name="Tsubouchi T."/>
            <person name="Morono Y."/>
            <person name="Uchiyama I."/>
            <person name="Ito T."/>
            <person name="Fujiyama A."/>
            <person name="Inagaki F."/>
            <person name="Takami H."/>
        </authorList>
    </citation>
    <scope>NUCLEOTIDE SEQUENCE</scope>
    <source>
        <strain evidence="1">Expedition CK06-06</strain>
    </source>
</reference>
<dbReference type="AlphaFoldDB" id="X0YWK2"/>
<sequence>LLSKEPTHEEIVVTFLAMLELVKRHLVQVWQESLFGGIEIKLASTWDEEQPLDLEFRE</sequence>
<dbReference type="InterPro" id="IPR003768">
    <property type="entry name" value="ScpA"/>
</dbReference>
<proteinExistence type="predicted"/>
<name>X0YWK2_9ZZZZ</name>
<accession>X0YWK2</accession>
<comment type="caution">
    <text evidence="1">The sequence shown here is derived from an EMBL/GenBank/DDBJ whole genome shotgun (WGS) entry which is preliminary data.</text>
</comment>
<evidence type="ECO:0008006" key="2">
    <source>
        <dbReference type="Google" id="ProtNLM"/>
    </source>
</evidence>
<dbReference type="InterPro" id="IPR023093">
    <property type="entry name" value="ScpA-like_C"/>
</dbReference>
<dbReference type="EMBL" id="BART01005076">
    <property type="protein sequence ID" value="GAG60585.1"/>
    <property type="molecule type" value="Genomic_DNA"/>
</dbReference>
<organism evidence="1">
    <name type="scientific">marine sediment metagenome</name>
    <dbReference type="NCBI Taxonomy" id="412755"/>
    <lineage>
        <taxon>unclassified sequences</taxon>
        <taxon>metagenomes</taxon>
        <taxon>ecological metagenomes</taxon>
    </lineage>
</organism>
<gene>
    <name evidence="1" type="ORF">S01H4_12116</name>
</gene>
<protein>
    <recommendedName>
        <fullName evidence="2">Segregation/condensation protein A</fullName>
    </recommendedName>
</protein>
<dbReference type="Gene3D" id="1.10.10.580">
    <property type="entry name" value="Structural maintenance of chromosome 1. Chain E"/>
    <property type="match status" value="1"/>
</dbReference>